<evidence type="ECO:0000256" key="1">
    <source>
        <dbReference type="ARBA" id="ARBA00004651"/>
    </source>
</evidence>
<dbReference type="PANTHER" id="PTHR23517">
    <property type="entry name" value="RESISTANCE PROTEIN MDTM, PUTATIVE-RELATED-RELATED"/>
    <property type="match status" value="1"/>
</dbReference>
<dbReference type="Proteomes" id="UP000195607">
    <property type="component" value="Chromosome I"/>
</dbReference>
<feature type="transmembrane region" description="Helical" evidence="7">
    <location>
        <begin position="264"/>
        <end position="281"/>
    </location>
</feature>
<feature type="transmembrane region" description="Helical" evidence="7">
    <location>
        <begin position="198"/>
        <end position="216"/>
    </location>
</feature>
<dbReference type="InterPro" id="IPR020846">
    <property type="entry name" value="MFS_dom"/>
</dbReference>
<evidence type="ECO:0000313" key="11">
    <source>
        <dbReference type="Proteomes" id="UP000187822"/>
    </source>
</evidence>
<keyword evidence="3" id="KW-1003">Cell membrane</keyword>
<accession>A0A1N5VJ49</accession>
<organism evidence="9 12">
    <name type="scientific">Cuniculiplasma divulgatum</name>
    <dbReference type="NCBI Taxonomy" id="1673428"/>
    <lineage>
        <taxon>Archaea</taxon>
        <taxon>Methanobacteriati</taxon>
        <taxon>Thermoplasmatota</taxon>
        <taxon>Thermoplasmata</taxon>
        <taxon>Thermoplasmatales</taxon>
        <taxon>Cuniculiplasmataceae</taxon>
        <taxon>Cuniculiplasma</taxon>
    </lineage>
</organism>
<dbReference type="InterPro" id="IPR050171">
    <property type="entry name" value="MFS_Transporters"/>
</dbReference>
<evidence type="ECO:0000256" key="7">
    <source>
        <dbReference type="SAM" id="Phobius"/>
    </source>
</evidence>
<gene>
    <name evidence="10" type="ORF">CPM_1402</name>
    <name evidence="9" type="ORF">CSP5_1403</name>
</gene>
<feature type="transmembrane region" description="Helical" evidence="7">
    <location>
        <begin position="356"/>
        <end position="375"/>
    </location>
</feature>
<evidence type="ECO:0000313" key="9">
    <source>
        <dbReference type="EMBL" id="SIM73102.1"/>
    </source>
</evidence>
<dbReference type="InterPro" id="IPR036259">
    <property type="entry name" value="MFS_trans_sf"/>
</dbReference>
<dbReference type="Pfam" id="PF07690">
    <property type="entry name" value="MFS_1"/>
    <property type="match status" value="1"/>
</dbReference>
<evidence type="ECO:0000313" key="10">
    <source>
        <dbReference type="EMBL" id="SJK85200.1"/>
    </source>
</evidence>
<comment type="subcellular location">
    <subcellularLocation>
        <location evidence="1">Cell membrane</location>
        <topology evidence="1">Multi-pass membrane protein</topology>
    </subcellularLocation>
</comment>
<evidence type="ECO:0000256" key="4">
    <source>
        <dbReference type="ARBA" id="ARBA00022692"/>
    </source>
</evidence>
<dbReference type="Proteomes" id="UP000187822">
    <property type="component" value="Chromosome I"/>
</dbReference>
<dbReference type="GO" id="GO:0005886">
    <property type="term" value="C:plasma membrane"/>
    <property type="evidence" value="ECO:0007669"/>
    <property type="project" value="UniProtKB-SubCell"/>
</dbReference>
<reference evidence="11" key="2">
    <citation type="submission" date="2016-06" db="EMBL/GenBank/DDBJ databases">
        <authorList>
            <person name="Toshchakov V.S."/>
        </authorList>
    </citation>
    <scope>NUCLEOTIDE SEQUENCE [LARGE SCALE GENOMIC DNA]</scope>
    <source>
        <strain>PM4 (JCM 30641</strain>
        <strain evidence="11">\VKM B-2940)</strain>
    </source>
</reference>
<reference evidence="10" key="3">
    <citation type="submission" date="2016-06" db="EMBL/GenBank/DDBJ databases">
        <authorList>
            <person name="Olsen C.W."/>
            <person name="Carey S."/>
            <person name="Hinshaw L."/>
            <person name="Karasin A.I."/>
        </authorList>
    </citation>
    <scope>NUCLEOTIDE SEQUENCE [LARGE SCALE GENOMIC DNA]</scope>
    <source>
        <strain evidence="10">PM4</strain>
    </source>
</reference>
<feature type="transmembrane region" description="Helical" evidence="7">
    <location>
        <begin position="70"/>
        <end position="88"/>
    </location>
</feature>
<name>A0A1N5VJ49_9ARCH</name>
<evidence type="ECO:0000313" key="12">
    <source>
        <dbReference type="Proteomes" id="UP000195607"/>
    </source>
</evidence>
<feature type="domain" description="Major facilitator superfamily (MFS) profile" evidence="8">
    <location>
        <begin position="199"/>
        <end position="390"/>
    </location>
</feature>
<evidence type="ECO:0000256" key="2">
    <source>
        <dbReference type="ARBA" id="ARBA00022448"/>
    </source>
</evidence>
<sequence>MDNVKIVTVSSAIRGLGYSSIWIYSSIYMTKFLGLSTFFAALVFMSGGIVSSFAQYGGGRLGDRIGHKKVFTIFLSAVFLMSLILAVSKFINGSTILFPLSFGAIMVLNGFQSPSSNALVSRSSNVQLKGFSIMRVGNNLGWGFGPAMGGFILSYFGFPGIFYFFTVTALISFLISLKVRNIPLNIEEKHLKFNTSNLALIVISVSALLIFMVQAQETISLSLYSDGIFSGQYYEIGLVYMLNGLLVAFTQPFFYKISRKMGEFQALILGGLIYTLGFASYGLDSNLIQMLVSTAVFTMGENLSFPNGYSIVASISRKEKIGTNIGIYNAFCSAGRAFGPLLGGAFLPVISSHILFWIYVTFPGFIATVLLIFFYRTIKNYRERFSKSIS</sequence>
<dbReference type="PANTHER" id="PTHR23517:SF14">
    <property type="entry name" value="PUTATIVE-RELATED"/>
    <property type="match status" value="1"/>
</dbReference>
<keyword evidence="11" id="KW-1185">Reference proteome</keyword>
<dbReference type="GO" id="GO:0022857">
    <property type="term" value="F:transmembrane transporter activity"/>
    <property type="evidence" value="ECO:0007669"/>
    <property type="project" value="InterPro"/>
</dbReference>
<dbReference type="RefSeq" id="WP_077076477.1">
    <property type="nucleotide sequence ID" value="NZ_LT671858.1"/>
</dbReference>
<dbReference type="AlphaFoldDB" id="A0A1N5VJ49"/>
<dbReference type="SUPFAM" id="SSF103473">
    <property type="entry name" value="MFS general substrate transporter"/>
    <property type="match status" value="1"/>
</dbReference>
<feature type="transmembrane region" description="Helical" evidence="7">
    <location>
        <begin position="95"/>
        <end position="112"/>
    </location>
</feature>
<dbReference type="Gene3D" id="1.20.1250.20">
    <property type="entry name" value="MFS general substrate transporter like domains"/>
    <property type="match status" value="2"/>
</dbReference>
<feature type="transmembrane region" description="Helical" evidence="7">
    <location>
        <begin position="152"/>
        <end position="177"/>
    </location>
</feature>
<protein>
    <submittedName>
        <fullName evidence="9">DHA1 family major facilitator superfamily permease</fullName>
    </submittedName>
</protein>
<dbReference type="OrthoDB" id="117970at2157"/>
<keyword evidence="4 7" id="KW-0812">Transmembrane</keyword>
<keyword evidence="6 7" id="KW-0472">Membrane</keyword>
<feature type="transmembrane region" description="Helical" evidence="7">
    <location>
        <begin position="236"/>
        <end position="255"/>
    </location>
</feature>
<evidence type="ECO:0000256" key="3">
    <source>
        <dbReference type="ARBA" id="ARBA00022475"/>
    </source>
</evidence>
<keyword evidence="5 7" id="KW-1133">Transmembrane helix</keyword>
<reference evidence="9 12" key="1">
    <citation type="submission" date="2016-04" db="EMBL/GenBank/DDBJ databases">
        <authorList>
            <person name="Evans L.H."/>
            <person name="Alamgir A."/>
            <person name="Owens N."/>
            <person name="Weber N.D."/>
            <person name="Virtaneva K."/>
            <person name="Barbian K."/>
            <person name="Babar A."/>
            <person name="Rosenke K."/>
        </authorList>
    </citation>
    <scope>NUCLEOTIDE SEQUENCE [LARGE SCALE GENOMIC DNA]</scope>
    <source>
        <strain evidence="9">S5</strain>
        <strain evidence="12">S5(T) (JCM 30642 \VKM B-2941)</strain>
    </source>
</reference>
<dbReference type="STRING" id="1673428.CPM_1402"/>
<evidence type="ECO:0000259" key="8">
    <source>
        <dbReference type="PROSITE" id="PS50850"/>
    </source>
</evidence>
<keyword evidence="2" id="KW-0813">Transport</keyword>
<evidence type="ECO:0000256" key="5">
    <source>
        <dbReference type="ARBA" id="ARBA00022989"/>
    </source>
</evidence>
<proteinExistence type="predicted"/>
<dbReference type="EMBL" id="LT671858">
    <property type="protein sequence ID" value="SIM73102.1"/>
    <property type="molecule type" value="Genomic_DNA"/>
</dbReference>
<dbReference type="KEGG" id="cdiv:CPM_1402"/>
<dbReference type="PROSITE" id="PS50850">
    <property type="entry name" value="MFS"/>
    <property type="match status" value="1"/>
</dbReference>
<dbReference type="EMBL" id="LT719092">
    <property type="protein sequence ID" value="SJK85200.1"/>
    <property type="molecule type" value="Genomic_DNA"/>
</dbReference>
<dbReference type="InterPro" id="IPR011701">
    <property type="entry name" value="MFS"/>
</dbReference>
<evidence type="ECO:0000256" key="6">
    <source>
        <dbReference type="ARBA" id="ARBA00023136"/>
    </source>
</evidence>
<feature type="transmembrane region" description="Helical" evidence="7">
    <location>
        <begin position="32"/>
        <end position="50"/>
    </location>
</feature>
<dbReference type="GeneID" id="41588648"/>